<sequence>MSDKEGDETPIINPGPISASGSTSPTTPPASSTPPTGSVSADLSSTGSALPVSHVSPEDSTSNGNPQDCGAEIDDAVVSLIAQNLYNSSFQCDYPSYYDPEMGLANIFKGDSSFGTINSLNDLKSQVEEYLEILNLG</sequence>
<dbReference type="HOGENOM" id="CLU_1886892_0_0_1"/>
<name>U9UBL6_RHIID</name>
<feature type="region of interest" description="Disordered" evidence="1">
    <location>
        <begin position="1"/>
        <end position="71"/>
    </location>
</feature>
<reference evidence="2" key="1">
    <citation type="submission" date="2013-07" db="EMBL/GenBank/DDBJ databases">
        <title>The genome of an arbuscular mycorrhizal fungus provides insights into the evolution of the oldest plant symbiosis.</title>
        <authorList>
            <consortium name="DOE Joint Genome Institute"/>
            <person name="Tisserant E."/>
            <person name="Malbreil M."/>
            <person name="Kuo A."/>
            <person name="Kohler A."/>
            <person name="Symeonidi A."/>
            <person name="Balestrini R."/>
            <person name="Charron P."/>
            <person name="Duensing N."/>
            <person name="Frei-dit-Frey N."/>
            <person name="Gianinazzi-Pearson V."/>
            <person name="Gilbert B."/>
            <person name="Handa Y."/>
            <person name="Hijri M."/>
            <person name="Kaul R."/>
            <person name="Kawaguchi M."/>
            <person name="Krajinski F."/>
            <person name="Lammers P."/>
            <person name="Lapierre D."/>
            <person name="Masclaux F.G."/>
            <person name="Murat C."/>
            <person name="Morin E."/>
            <person name="Ndikumana S."/>
            <person name="Pagni M."/>
            <person name="Petitpierre D."/>
            <person name="Requena N."/>
            <person name="Rosikiewicz P."/>
            <person name="Riley R."/>
            <person name="Saito K."/>
            <person name="San Clemente H."/>
            <person name="Shapiro H."/>
            <person name="van Tuinen D."/>
            <person name="Becard G."/>
            <person name="Bonfante P."/>
            <person name="Paszkowski U."/>
            <person name="Shachar-Hill Y."/>
            <person name="Young J.P."/>
            <person name="Sanders I.R."/>
            <person name="Henrissat B."/>
            <person name="Rensing S.A."/>
            <person name="Grigoriev I.V."/>
            <person name="Corradi N."/>
            <person name="Roux C."/>
            <person name="Martin F."/>
        </authorList>
    </citation>
    <scope>NUCLEOTIDE SEQUENCE</scope>
    <source>
        <strain evidence="2">DAOM 197198</strain>
    </source>
</reference>
<dbReference type="EMBL" id="KI279843">
    <property type="protein sequence ID" value="ESA17780.1"/>
    <property type="molecule type" value="Genomic_DNA"/>
</dbReference>
<dbReference type="AlphaFoldDB" id="U9UBL6"/>
<proteinExistence type="predicted"/>
<feature type="compositionally biased region" description="Low complexity" evidence="1">
    <location>
        <begin position="14"/>
        <end position="25"/>
    </location>
</feature>
<accession>U9UBL6</accession>
<gene>
    <name evidence="2" type="ORF">GLOINDRAFT_21412</name>
</gene>
<organism evidence="2">
    <name type="scientific">Rhizophagus irregularis (strain DAOM 181602 / DAOM 197198 / MUCL 43194)</name>
    <name type="common">Arbuscular mycorrhizal fungus</name>
    <name type="synonym">Glomus intraradices</name>
    <dbReference type="NCBI Taxonomy" id="747089"/>
    <lineage>
        <taxon>Eukaryota</taxon>
        <taxon>Fungi</taxon>
        <taxon>Fungi incertae sedis</taxon>
        <taxon>Mucoromycota</taxon>
        <taxon>Glomeromycotina</taxon>
        <taxon>Glomeromycetes</taxon>
        <taxon>Glomerales</taxon>
        <taxon>Glomeraceae</taxon>
        <taxon>Rhizophagus</taxon>
    </lineage>
</organism>
<dbReference type="VEuPathDB" id="FungiDB:RhiirFUN_018178"/>
<evidence type="ECO:0000313" key="2">
    <source>
        <dbReference type="EMBL" id="ESA17780.1"/>
    </source>
</evidence>
<protein>
    <submittedName>
        <fullName evidence="2">Uncharacterized protein</fullName>
    </submittedName>
</protein>
<evidence type="ECO:0000256" key="1">
    <source>
        <dbReference type="SAM" id="MobiDB-lite"/>
    </source>
</evidence>